<feature type="transmembrane region" description="Helical" evidence="19">
    <location>
        <begin position="207"/>
        <end position="227"/>
    </location>
</feature>
<dbReference type="Pfam" id="PF00953">
    <property type="entry name" value="Glycos_transf_4"/>
    <property type="match status" value="1"/>
</dbReference>
<comment type="catalytic activity">
    <reaction evidence="18">
        <text>a di-trans,poly-cis-dolichyl phosphate + UDP-N-acetyl-alpha-D-glucosamine = an N-acetyl-alpha-D-glucosaminyl-diphospho-di-trans,poly-cis-dolichol + UMP</text>
        <dbReference type="Rhea" id="RHEA:13289"/>
        <dbReference type="Rhea" id="RHEA-COMP:19498"/>
        <dbReference type="Rhea" id="RHEA-COMP:19507"/>
        <dbReference type="ChEBI" id="CHEBI:57683"/>
        <dbReference type="ChEBI" id="CHEBI:57705"/>
        <dbReference type="ChEBI" id="CHEBI:57865"/>
        <dbReference type="ChEBI" id="CHEBI:58427"/>
        <dbReference type="EC" id="2.7.8.15"/>
    </reaction>
    <physiologicalReaction direction="left-to-right" evidence="18">
        <dbReference type="Rhea" id="RHEA:13290"/>
    </physiologicalReaction>
</comment>
<dbReference type="GO" id="GO:0006488">
    <property type="term" value="P:dolichol-linked oligosaccharide biosynthetic process"/>
    <property type="evidence" value="ECO:0007669"/>
    <property type="project" value="InterPro"/>
</dbReference>
<dbReference type="CDD" id="cd06855">
    <property type="entry name" value="GT_GPT_euk"/>
    <property type="match status" value="1"/>
</dbReference>
<feature type="transmembrane region" description="Helical" evidence="19">
    <location>
        <begin position="323"/>
        <end position="343"/>
    </location>
</feature>
<dbReference type="AlphaFoldDB" id="A0A7S1AY46"/>
<evidence type="ECO:0000256" key="14">
    <source>
        <dbReference type="ARBA" id="ARBA00023136"/>
    </source>
</evidence>
<dbReference type="GO" id="GO:0046872">
    <property type="term" value="F:metal ion binding"/>
    <property type="evidence" value="ECO:0007669"/>
    <property type="project" value="UniProtKB-KW"/>
</dbReference>
<proteinExistence type="inferred from homology"/>
<reference evidence="20" key="1">
    <citation type="submission" date="2021-01" db="EMBL/GenBank/DDBJ databases">
        <authorList>
            <person name="Corre E."/>
            <person name="Pelletier E."/>
            <person name="Niang G."/>
            <person name="Scheremetjew M."/>
            <person name="Finn R."/>
            <person name="Kale V."/>
            <person name="Holt S."/>
            <person name="Cochrane G."/>
            <person name="Meng A."/>
            <person name="Brown T."/>
            <person name="Cohen L."/>
        </authorList>
    </citation>
    <scope>NUCLEOTIDE SEQUENCE</scope>
</reference>
<keyword evidence="11" id="KW-0256">Endoplasmic reticulum</keyword>
<dbReference type="PANTHER" id="PTHR10571">
    <property type="entry name" value="UDP-N-ACETYLGLUCOSAMINE--DOLICHYL-PHOSPHATE N-ACETYLGLUCOSAMINEPHOSPHOTRANSFERASE"/>
    <property type="match status" value="1"/>
</dbReference>
<dbReference type="GO" id="GO:0003975">
    <property type="term" value="F:UDP-N-acetylglucosamine-dolichyl-phosphate N-acetylglucosaminephosphotransferase activity"/>
    <property type="evidence" value="ECO:0007669"/>
    <property type="project" value="UniProtKB-EC"/>
</dbReference>
<evidence type="ECO:0000313" key="20">
    <source>
        <dbReference type="EMBL" id="CAD8868995.1"/>
    </source>
</evidence>
<evidence type="ECO:0000256" key="16">
    <source>
        <dbReference type="ARBA" id="ARBA00033238"/>
    </source>
</evidence>
<evidence type="ECO:0000256" key="10">
    <source>
        <dbReference type="ARBA" id="ARBA00022723"/>
    </source>
</evidence>
<keyword evidence="9 19" id="KW-0812">Transmembrane</keyword>
<dbReference type="GO" id="GO:0005789">
    <property type="term" value="C:endoplasmic reticulum membrane"/>
    <property type="evidence" value="ECO:0007669"/>
    <property type="project" value="UniProtKB-SubCell"/>
</dbReference>
<keyword evidence="13 19" id="KW-1133">Transmembrane helix</keyword>
<dbReference type="InterPro" id="IPR000715">
    <property type="entry name" value="Glycosyl_transferase_4"/>
</dbReference>
<keyword evidence="14 19" id="KW-0472">Membrane</keyword>
<evidence type="ECO:0000256" key="6">
    <source>
        <dbReference type="ARBA" id="ARBA00017659"/>
    </source>
</evidence>
<comment type="cofactor">
    <cofactor evidence="1">
        <name>Mg(2+)</name>
        <dbReference type="ChEBI" id="CHEBI:18420"/>
    </cofactor>
</comment>
<keyword evidence="7" id="KW-0328">Glycosyltransferase</keyword>
<evidence type="ECO:0000256" key="3">
    <source>
        <dbReference type="ARBA" id="ARBA00004922"/>
    </source>
</evidence>
<feature type="transmembrane region" description="Helical" evidence="19">
    <location>
        <begin position="166"/>
        <end position="187"/>
    </location>
</feature>
<evidence type="ECO:0000256" key="18">
    <source>
        <dbReference type="ARBA" id="ARBA00045078"/>
    </source>
</evidence>
<evidence type="ECO:0000256" key="5">
    <source>
        <dbReference type="ARBA" id="ARBA00013225"/>
    </source>
</evidence>
<dbReference type="GO" id="GO:0016757">
    <property type="term" value="F:glycosyltransferase activity"/>
    <property type="evidence" value="ECO:0007669"/>
    <property type="project" value="UniProtKB-KW"/>
</dbReference>
<dbReference type="InterPro" id="IPR033895">
    <property type="entry name" value="GPT"/>
</dbReference>
<evidence type="ECO:0000256" key="7">
    <source>
        <dbReference type="ARBA" id="ARBA00022676"/>
    </source>
</evidence>
<dbReference type="PANTHER" id="PTHR10571:SF0">
    <property type="entry name" value="UDP-N-ACETYLGLUCOSAMINE--DOLICHYL-PHOSPHATE N-ACETYLGLUCOSAMINEPHOSPHOTRANSFERASE"/>
    <property type="match status" value="1"/>
</dbReference>
<comment type="subcellular location">
    <subcellularLocation>
        <location evidence="2">Endoplasmic reticulum membrane</location>
        <topology evidence="2">Multi-pass membrane protein</topology>
    </subcellularLocation>
</comment>
<dbReference type="UniPathway" id="UPA00378"/>
<protein>
    <recommendedName>
        <fullName evidence="6">UDP-N-acetylglucosamine--dolichyl-phosphate N-acetylglucosaminephosphotransferase</fullName>
        <ecNumber evidence="5">2.7.8.15</ecNumber>
    </recommendedName>
    <alternativeName>
        <fullName evidence="15">GlcNAc-1-P transferase</fullName>
    </alternativeName>
    <alternativeName>
        <fullName evidence="16">N-acetylglucosamine-1-phosphate transferase</fullName>
    </alternativeName>
</protein>
<feature type="transmembrane region" description="Helical" evidence="19">
    <location>
        <begin position="104"/>
        <end position="123"/>
    </location>
</feature>
<organism evidence="20">
    <name type="scientific">Noctiluca scintillans</name>
    <name type="common">Sea sparkle</name>
    <name type="synonym">Red tide dinoflagellate</name>
    <dbReference type="NCBI Taxonomy" id="2966"/>
    <lineage>
        <taxon>Eukaryota</taxon>
        <taxon>Sar</taxon>
        <taxon>Alveolata</taxon>
        <taxon>Dinophyceae</taxon>
        <taxon>Noctilucales</taxon>
        <taxon>Noctilucaceae</taxon>
        <taxon>Noctiluca</taxon>
    </lineage>
</organism>
<feature type="transmembrane region" description="Helical" evidence="19">
    <location>
        <begin position="38"/>
        <end position="61"/>
    </location>
</feature>
<dbReference type="EC" id="2.7.8.15" evidence="5"/>
<keyword evidence="12" id="KW-0460">Magnesium</keyword>
<sequence>MKSTEDCGSRAVLDGLLLAAGVAVLAGMFSVAQPLPHHLQISLAVCGLLSVVAFVATSHIIQGMGETFIKAGLRGIDLNKKTTKREDGVLVRPIEGIPIPESQGTVCAVVYILVMSVFIPFAFAYDPDAFPHAKLAEFLAALLTIALASFMGFADDVLDLKWRHKIPIPFLCTLPLLLVYRVNGGLTGIMVPHPFRELFGEYLDLGLFFYLAILIQVVFSTHAINIYAGVNGLEAGQSVIMGIAVLIINITQLHRIPDGHEAYRERQVQSMFLLAPFLCASVALFRLNWFPAKVFVGDTYCYFGGMTLAVVCVVGHANKTLWLLQFPQLLNFVYSLPQLFRFIGIPQPRHRMPWYDTKTGYVINSYTDPFRREELPGLGRVVFWILRNFRLAHVVPHADGTFRVSNLTLINFVMYVCGPSREDVLCCRLLLLQVLSVALCFIVRFGVAGYLFEEVL</sequence>
<evidence type="ECO:0000256" key="15">
    <source>
        <dbReference type="ARBA" id="ARBA00029567"/>
    </source>
</evidence>
<feature type="transmembrane region" description="Helical" evidence="19">
    <location>
        <begin position="239"/>
        <end position="256"/>
    </location>
</feature>
<comment type="similarity">
    <text evidence="4">Belongs to the glycosyltransferase 4 family.</text>
</comment>
<comment type="function">
    <text evidence="17">UDP-N-acetylglucosamine--dolichyl-phosphate N-acetylglucosaminephosphotransferase that operates in the biosynthetic pathway of dolichol-linked oligosaccharides, the glycan precursors employed in protein asparagine (N)-glycosylation. The assembly of dolichol-linked oligosaccharides begins on the cytosolic side of the endoplasmic reticulum membrane and finishes in its lumen. The sequential addition of sugars to dolichol pyrophosphate produces dolichol-linked oligosaccharides containing fourteen sugars, including two GlcNAcs, nine mannoses and three glucoses. Once assembled, the oligosaccharide is transferred from the lipid to nascent proteins by oligosaccharyltransferases. Catalyzes the initial step of dolichol-linked oligosaccharide biosynthesis, transfering GlcNAc-1-P from cytosolic UDP-GlcNAc onto the carrier lipid dolichyl phosphate (P-dolichol), yielding GlcNAc-P-P-dolichol embedded in the cytoplasmic leaflet of the endoplasmic reticulum membrane.</text>
</comment>
<evidence type="ECO:0000256" key="12">
    <source>
        <dbReference type="ARBA" id="ARBA00022842"/>
    </source>
</evidence>
<accession>A0A7S1AY46</accession>
<feature type="transmembrane region" description="Helical" evidence="19">
    <location>
        <begin position="135"/>
        <end position="154"/>
    </location>
</feature>
<evidence type="ECO:0000256" key="13">
    <source>
        <dbReference type="ARBA" id="ARBA00022989"/>
    </source>
</evidence>
<name>A0A7S1AY46_NOCSC</name>
<gene>
    <name evidence="20" type="ORF">NSCI0253_LOCUS43351</name>
</gene>
<evidence type="ECO:0000256" key="1">
    <source>
        <dbReference type="ARBA" id="ARBA00001946"/>
    </source>
</evidence>
<feature type="transmembrane region" description="Helical" evidence="19">
    <location>
        <begin position="268"/>
        <end position="287"/>
    </location>
</feature>
<comment type="pathway">
    <text evidence="3">Protein modification; protein glycosylation.</text>
</comment>
<keyword evidence="10" id="KW-0479">Metal-binding</keyword>
<evidence type="ECO:0000256" key="9">
    <source>
        <dbReference type="ARBA" id="ARBA00022692"/>
    </source>
</evidence>
<evidence type="ECO:0000256" key="4">
    <source>
        <dbReference type="ARBA" id="ARBA00009317"/>
    </source>
</evidence>
<feature type="transmembrane region" description="Helical" evidence="19">
    <location>
        <begin position="429"/>
        <end position="452"/>
    </location>
</feature>
<evidence type="ECO:0000256" key="17">
    <source>
        <dbReference type="ARBA" id="ARBA00044717"/>
    </source>
</evidence>
<evidence type="ECO:0000256" key="11">
    <source>
        <dbReference type="ARBA" id="ARBA00022824"/>
    </source>
</evidence>
<dbReference type="EMBL" id="HBFQ01061203">
    <property type="protein sequence ID" value="CAD8868995.1"/>
    <property type="molecule type" value="Transcribed_RNA"/>
</dbReference>
<evidence type="ECO:0000256" key="19">
    <source>
        <dbReference type="SAM" id="Phobius"/>
    </source>
</evidence>
<evidence type="ECO:0000256" key="8">
    <source>
        <dbReference type="ARBA" id="ARBA00022679"/>
    </source>
</evidence>
<feature type="transmembrane region" description="Helical" evidence="19">
    <location>
        <begin position="299"/>
        <end position="317"/>
    </location>
</feature>
<evidence type="ECO:0000256" key="2">
    <source>
        <dbReference type="ARBA" id="ARBA00004477"/>
    </source>
</evidence>
<feature type="transmembrane region" description="Helical" evidence="19">
    <location>
        <begin position="12"/>
        <end position="32"/>
    </location>
</feature>
<keyword evidence="8" id="KW-0808">Transferase</keyword>